<dbReference type="KEGG" id="rarg:115757227"/>
<evidence type="ECO:0000313" key="3">
    <source>
        <dbReference type="RefSeq" id="XP_030553272.1"/>
    </source>
</evidence>
<gene>
    <name evidence="3" type="primary">LOC115757227</name>
</gene>
<evidence type="ECO:0000313" key="2">
    <source>
        <dbReference type="Proteomes" id="UP000827889"/>
    </source>
</evidence>
<evidence type="ECO:0000256" key="1">
    <source>
        <dbReference type="SAM" id="MobiDB-lite"/>
    </source>
</evidence>
<protein>
    <submittedName>
        <fullName evidence="3">Uncharacterized protein LOC115757227</fullName>
    </submittedName>
</protein>
<dbReference type="AlphaFoldDB" id="A0A8B8R463"/>
<dbReference type="GeneID" id="115757227"/>
<proteinExistence type="predicted"/>
<dbReference type="RefSeq" id="XP_030553272.1">
    <property type="nucleotide sequence ID" value="XM_030697412.2"/>
</dbReference>
<accession>A0A8B8R463</accession>
<reference evidence="3" key="2">
    <citation type="submission" date="2025-08" db="UniProtKB">
        <authorList>
            <consortium name="RefSeq"/>
        </authorList>
    </citation>
    <scope>IDENTIFICATION</scope>
    <source>
        <tissue evidence="3">Leaf</tissue>
    </source>
</reference>
<organism evidence="2 3">
    <name type="scientific">Rhodamnia argentea</name>
    <dbReference type="NCBI Taxonomy" id="178133"/>
    <lineage>
        <taxon>Eukaryota</taxon>
        <taxon>Viridiplantae</taxon>
        <taxon>Streptophyta</taxon>
        <taxon>Embryophyta</taxon>
        <taxon>Tracheophyta</taxon>
        <taxon>Spermatophyta</taxon>
        <taxon>Magnoliopsida</taxon>
        <taxon>eudicotyledons</taxon>
        <taxon>Gunneridae</taxon>
        <taxon>Pentapetalae</taxon>
        <taxon>rosids</taxon>
        <taxon>malvids</taxon>
        <taxon>Myrtales</taxon>
        <taxon>Myrtaceae</taxon>
        <taxon>Myrtoideae</taxon>
        <taxon>Myrteae</taxon>
        <taxon>Australasian group</taxon>
        <taxon>Rhodamnia</taxon>
    </lineage>
</organism>
<dbReference type="PANTHER" id="PTHR37196:SF2">
    <property type="entry name" value="TRANSMEMBRANE PROTEIN"/>
    <property type="match status" value="1"/>
</dbReference>
<keyword evidence="2" id="KW-1185">Reference proteome</keyword>
<dbReference type="Proteomes" id="UP000827889">
    <property type="component" value="Chromosome 2"/>
</dbReference>
<name>A0A8B8R463_9MYRT</name>
<dbReference type="OrthoDB" id="1932652at2759"/>
<feature type="region of interest" description="Disordered" evidence="1">
    <location>
        <begin position="20"/>
        <end position="48"/>
    </location>
</feature>
<feature type="region of interest" description="Disordered" evidence="1">
    <location>
        <begin position="120"/>
        <end position="164"/>
    </location>
</feature>
<sequence>MSFTSSCHCHPKLLLSPPTHIPSMKMNRDLLSPSTGRRPSFPLGRQATVASRPPTWRELPLGTSAIADQYGSTLAAAAPAKTGDISVFLQTGAVLLLAYWIANFVVPDLISKYLGFDKINEDENSEDDDRKISSEGGGGGEERDRGTQANSTMTKKRGFDSTRS</sequence>
<reference evidence="2" key="1">
    <citation type="submission" date="2025-05" db="UniProtKB">
        <authorList>
            <consortium name="RefSeq"/>
        </authorList>
    </citation>
    <scope>NUCLEOTIDE SEQUENCE [LARGE SCALE GENOMIC DNA]</scope>
</reference>
<dbReference type="PANTHER" id="PTHR37196">
    <property type="entry name" value="TRANSMEMBRANE PROTEIN"/>
    <property type="match status" value="1"/>
</dbReference>